<name>A0A9K3D2B7_9EUKA</name>
<accession>A0A9K3D2B7</accession>
<dbReference type="PROSITE" id="PS50211">
    <property type="entry name" value="DENN"/>
    <property type="match status" value="1"/>
</dbReference>
<feature type="non-terminal residue" evidence="3">
    <location>
        <position position="638"/>
    </location>
</feature>
<dbReference type="GO" id="GO:0032483">
    <property type="term" value="P:regulation of Rab protein signal transduction"/>
    <property type="evidence" value="ECO:0007669"/>
    <property type="project" value="TreeGrafter"/>
</dbReference>
<evidence type="ECO:0000256" key="1">
    <source>
        <dbReference type="SAM" id="MobiDB-lite"/>
    </source>
</evidence>
<dbReference type="InterPro" id="IPR043153">
    <property type="entry name" value="DENN_C"/>
</dbReference>
<keyword evidence="4" id="KW-1185">Reference proteome</keyword>
<evidence type="ECO:0000259" key="2">
    <source>
        <dbReference type="PROSITE" id="PS50211"/>
    </source>
</evidence>
<gene>
    <name evidence="3" type="ORF">KIPB_009422</name>
</gene>
<evidence type="ECO:0000313" key="4">
    <source>
        <dbReference type="Proteomes" id="UP000265618"/>
    </source>
</evidence>
<sequence length="638" mass="70056">MFRPGEEAEPSCSSSVCSVEGFLGMQSRVKASASAPRCDAGSVFASCGVVEIDPVSVQDVIAHRTYLSGFKAQMTSQFPAAYPTPLSIPAMCLPPHVLCCFQTARPQCSHAFVTRSAHPSGEDHTVLYGVCHTIFLPITEERLPHLHKRRDLPPLPTPCFGPVGMYVLSPSPLIVQMAELLTAAFAKLYSREDVLTSCEKFWGSLVRAMDSAMRKGLRTLKVKLGDPIPVPIQMPPLQASLPHVATNYELLLVQLPPQCIVDLFVAALECRHIMLLSARVDILTPLALELVSLLHPLRWCGSLLPLLPIDRAPEFYEETPILCGMTHDMFRATSLKYSAMLAGSVICDLDTGHVSVIRSDAEVESMRSTSTHPTDRHGPDQWDNSRTPSRTPSGMLSGSMSDMTGKASEGQIPSWEASGEGQPTAELDWVETTYTADQVCSKRLGNMYPYFRDCLMHVIIKNADVYYPTLDSNPTAVPQAVSVPVHPLLRETDRRVIHEWGRERERETDGPLKGDAKGDKYYGHTPVSARDPSLSIPSLGCLVMARVAEGVIPLERVKQTCLMDPLGFQPLYSQAGTPVHNAALALLEGDTELQDFQGQHVIRVDMLRLGFMATLLQILAPCVNYIHVEGLRKLVPSN</sequence>
<dbReference type="Gene3D" id="3.40.50.11500">
    <property type="match status" value="1"/>
</dbReference>
<dbReference type="GO" id="GO:0031410">
    <property type="term" value="C:cytoplasmic vesicle"/>
    <property type="evidence" value="ECO:0007669"/>
    <property type="project" value="TreeGrafter"/>
</dbReference>
<dbReference type="EMBL" id="BDIP01003198">
    <property type="protein sequence ID" value="GIQ87391.1"/>
    <property type="molecule type" value="Genomic_DNA"/>
</dbReference>
<feature type="compositionally biased region" description="Polar residues" evidence="1">
    <location>
        <begin position="382"/>
        <end position="402"/>
    </location>
</feature>
<dbReference type="InterPro" id="IPR001194">
    <property type="entry name" value="cDENN_dom"/>
</dbReference>
<dbReference type="Pfam" id="PF02141">
    <property type="entry name" value="DENN"/>
    <property type="match status" value="1"/>
</dbReference>
<dbReference type="SMART" id="SM00799">
    <property type="entry name" value="DENN"/>
    <property type="match status" value="1"/>
</dbReference>
<reference evidence="3 4" key="1">
    <citation type="journal article" date="2018" name="PLoS ONE">
        <title>The draft genome of Kipferlia bialata reveals reductive genome evolution in fornicate parasites.</title>
        <authorList>
            <person name="Tanifuji G."/>
            <person name="Takabayashi S."/>
            <person name="Kume K."/>
            <person name="Takagi M."/>
            <person name="Nakayama T."/>
            <person name="Kamikawa R."/>
            <person name="Inagaki Y."/>
            <person name="Hashimoto T."/>
        </authorList>
    </citation>
    <scope>NUCLEOTIDE SEQUENCE [LARGE SCALE GENOMIC DNA]</scope>
    <source>
        <strain evidence="3">NY0173</strain>
    </source>
</reference>
<protein>
    <recommendedName>
        <fullName evidence="2">UDENN domain-containing protein</fullName>
    </recommendedName>
</protein>
<dbReference type="AlphaFoldDB" id="A0A9K3D2B7"/>
<evidence type="ECO:0000313" key="3">
    <source>
        <dbReference type="EMBL" id="GIQ87391.1"/>
    </source>
</evidence>
<dbReference type="PANTHER" id="PTHR12296:SF21">
    <property type="entry name" value="DENN DOMAIN-CONTAINING PROTEIN 3"/>
    <property type="match status" value="1"/>
</dbReference>
<feature type="region of interest" description="Disordered" evidence="1">
    <location>
        <begin position="360"/>
        <end position="421"/>
    </location>
</feature>
<organism evidence="3 4">
    <name type="scientific">Kipferlia bialata</name>
    <dbReference type="NCBI Taxonomy" id="797122"/>
    <lineage>
        <taxon>Eukaryota</taxon>
        <taxon>Metamonada</taxon>
        <taxon>Carpediemonas-like organisms</taxon>
        <taxon>Kipferlia</taxon>
    </lineage>
</organism>
<dbReference type="PANTHER" id="PTHR12296">
    <property type="entry name" value="DENN DOMAIN-CONTAINING PROTEIN 4"/>
    <property type="match status" value="1"/>
</dbReference>
<feature type="domain" description="UDENN" evidence="2">
    <location>
        <begin position="55"/>
        <end position="507"/>
    </location>
</feature>
<dbReference type="InterPro" id="IPR051696">
    <property type="entry name" value="DENN_Domain_GEFs"/>
</dbReference>
<proteinExistence type="predicted"/>
<comment type="caution">
    <text evidence="3">The sequence shown here is derived from an EMBL/GenBank/DDBJ whole genome shotgun (WGS) entry which is preliminary data.</text>
</comment>
<dbReference type="InterPro" id="IPR037516">
    <property type="entry name" value="Tripartite_DENN"/>
</dbReference>
<dbReference type="Proteomes" id="UP000265618">
    <property type="component" value="Unassembled WGS sequence"/>
</dbReference>